<keyword evidence="5" id="KW-0547">Nucleotide-binding</keyword>
<evidence type="ECO:0000256" key="5">
    <source>
        <dbReference type="ARBA" id="ARBA00022741"/>
    </source>
</evidence>
<keyword evidence="2" id="KW-0813">Transport</keyword>
<evidence type="ECO:0000313" key="11">
    <source>
        <dbReference type="EMBL" id="CCG81353.1"/>
    </source>
</evidence>
<keyword evidence="12" id="KW-1185">Reference proteome</keyword>
<keyword evidence="4" id="KW-0493">Microtubule</keyword>
<dbReference type="PANTHER" id="PTHR12688">
    <property type="entry name" value="DYNEIN LIGHT INTERMEDIATE CHAIN"/>
    <property type="match status" value="1"/>
</dbReference>
<dbReference type="GO" id="GO:0007018">
    <property type="term" value="P:microtubule-based movement"/>
    <property type="evidence" value="ECO:0007669"/>
    <property type="project" value="InterPro"/>
</dbReference>
<dbReference type="GO" id="GO:0045504">
    <property type="term" value="F:dynein heavy chain binding"/>
    <property type="evidence" value="ECO:0007669"/>
    <property type="project" value="TreeGrafter"/>
</dbReference>
<evidence type="ECO:0000256" key="3">
    <source>
        <dbReference type="ARBA" id="ARBA00022490"/>
    </source>
</evidence>
<comment type="caution">
    <text evidence="11">The sequence shown here is derived from an EMBL/GenBank/DDBJ whole genome shotgun (WGS) entry which is preliminary data.</text>
</comment>
<keyword evidence="3" id="KW-0963">Cytoplasm</keyword>
<comment type="subcellular location">
    <subcellularLocation>
        <location evidence="1">Cytoplasm</location>
        <location evidence="1">Cytoskeleton</location>
    </subcellularLocation>
</comment>
<keyword evidence="6" id="KW-0067">ATP-binding</keyword>
<evidence type="ECO:0008006" key="13">
    <source>
        <dbReference type="Google" id="ProtNLM"/>
    </source>
</evidence>
<organism evidence="11 12">
    <name type="scientific">Taphrina deformans (strain PYCC 5710 / ATCC 11124 / CBS 356.35 / IMI 108563 / JCM 9778 / NBRC 8474)</name>
    <name type="common">Peach leaf curl fungus</name>
    <name type="synonym">Lalaria deformans</name>
    <dbReference type="NCBI Taxonomy" id="1097556"/>
    <lineage>
        <taxon>Eukaryota</taxon>
        <taxon>Fungi</taxon>
        <taxon>Dikarya</taxon>
        <taxon>Ascomycota</taxon>
        <taxon>Taphrinomycotina</taxon>
        <taxon>Taphrinomycetes</taxon>
        <taxon>Taphrinales</taxon>
        <taxon>Taphrinaceae</taxon>
        <taxon>Taphrina</taxon>
    </lineage>
</organism>
<dbReference type="InterPro" id="IPR022780">
    <property type="entry name" value="Dynein_light_int_chain"/>
</dbReference>
<gene>
    <name evidence="11" type="ORF">TAPDE_001051</name>
</gene>
<dbReference type="VEuPathDB" id="FungiDB:TAPDE_001051"/>
<evidence type="ECO:0000256" key="6">
    <source>
        <dbReference type="ARBA" id="ARBA00022840"/>
    </source>
</evidence>
<evidence type="ECO:0000313" key="12">
    <source>
        <dbReference type="Proteomes" id="UP000013776"/>
    </source>
</evidence>
<evidence type="ECO:0000256" key="4">
    <source>
        <dbReference type="ARBA" id="ARBA00022701"/>
    </source>
</evidence>
<dbReference type="GO" id="GO:0005524">
    <property type="term" value="F:ATP binding"/>
    <property type="evidence" value="ECO:0007669"/>
    <property type="project" value="UniProtKB-KW"/>
</dbReference>
<dbReference type="eggNOG" id="KOG3905">
    <property type="taxonomic scope" value="Eukaryota"/>
</dbReference>
<dbReference type="InterPro" id="IPR008467">
    <property type="entry name" value="Dynein1_light_intermed_chain"/>
</dbReference>
<dbReference type="EMBL" id="CAHR02000037">
    <property type="protein sequence ID" value="CCG81353.1"/>
    <property type="molecule type" value="Genomic_DNA"/>
</dbReference>
<reference evidence="11 12" key="1">
    <citation type="journal article" date="2013" name="MBio">
        <title>Genome sequencing of the plant pathogen Taphrina deformans, the causal agent of peach leaf curl.</title>
        <authorList>
            <person name="Cisse O.H."/>
            <person name="Almeida J.M.G.C.F."/>
            <person name="Fonseca A."/>
            <person name="Kumar A.A."/>
            <person name="Salojaervi J."/>
            <person name="Overmyer K."/>
            <person name="Hauser P.M."/>
            <person name="Pagni M."/>
        </authorList>
    </citation>
    <scope>NUCLEOTIDE SEQUENCE [LARGE SCALE GENOMIC DNA]</scope>
    <source>
        <strain evidence="12">PYCC 5710 / ATCC 11124 / CBS 356.35 / IMI 108563 / JCM 9778 / NBRC 8474</strain>
    </source>
</reference>
<keyword evidence="9" id="KW-0206">Cytoskeleton</keyword>
<dbReference type="GO" id="GO:0005868">
    <property type="term" value="C:cytoplasmic dynein complex"/>
    <property type="evidence" value="ECO:0007669"/>
    <property type="project" value="InterPro"/>
</dbReference>
<evidence type="ECO:0000256" key="2">
    <source>
        <dbReference type="ARBA" id="ARBA00022448"/>
    </source>
</evidence>
<dbReference type="Proteomes" id="UP000013776">
    <property type="component" value="Unassembled WGS sequence"/>
</dbReference>
<dbReference type="PANTHER" id="PTHR12688:SF0">
    <property type="entry name" value="DYNEIN LIGHT INTERMEDIATE CHAIN"/>
    <property type="match status" value="1"/>
</dbReference>
<proteinExistence type="predicted"/>
<dbReference type="GO" id="GO:0005874">
    <property type="term" value="C:microtubule"/>
    <property type="evidence" value="ECO:0007669"/>
    <property type="project" value="UniProtKB-KW"/>
</dbReference>
<accession>R4XAL9</accession>
<sequence>MPFIVPNKSSKAGTTNIWDTLLESVANRTVRASPDKTLLLLGGTVNGTRQFVDLLREHVKTKKGKSSKQVIPTPCSNFGTFTYVDIEDADTEEHLGRIKLYLLPGSEPVHVPALKDFIASQSPEDLVLCLLFDWHAPWTWLNHLQFWLRSLSGLITELQKDSPEFDSKCQDQIREMEIHIRTFTETHFGAVTNAQVDPSLSLPLERGEFDKPLGIPLCCIAQNAEYTQILESDHGWREEQFDYIQQVMRTILLRYGASLIYTTTIADDSLQLPYRYLLREHFASIAPELGNQKSDKAVTVVRDQVFVPTGWDSWGKIKALREGFDTEGISKGWDIDLQEDTEQESAAGHAGQSTVSIYEEVITRPRGLNPTVNTFRQDEVVVPIDPMKILRGIEQRQWEVQEAQQEQNDDYETSPERPTTGHAFSRIEVSDRHAARPVTTASSGTVGRSGANKDEYVQAFFQNLLNRSNSEKVE</sequence>
<feature type="region of interest" description="Disordered" evidence="10">
    <location>
        <begin position="400"/>
        <end position="451"/>
    </location>
</feature>
<evidence type="ECO:0000256" key="9">
    <source>
        <dbReference type="ARBA" id="ARBA00023212"/>
    </source>
</evidence>
<dbReference type="STRING" id="1097556.R4XAL9"/>
<evidence type="ECO:0000256" key="8">
    <source>
        <dbReference type="ARBA" id="ARBA00023175"/>
    </source>
</evidence>
<evidence type="ECO:0000256" key="7">
    <source>
        <dbReference type="ARBA" id="ARBA00023017"/>
    </source>
</evidence>
<dbReference type="Pfam" id="PF05783">
    <property type="entry name" value="DLIC"/>
    <property type="match status" value="1"/>
</dbReference>
<dbReference type="OrthoDB" id="27603at2759"/>
<dbReference type="AlphaFoldDB" id="R4XAL9"/>
<keyword evidence="7" id="KW-0243">Dynein</keyword>
<evidence type="ECO:0000256" key="10">
    <source>
        <dbReference type="SAM" id="MobiDB-lite"/>
    </source>
</evidence>
<dbReference type="GO" id="GO:0000226">
    <property type="term" value="P:microtubule cytoskeleton organization"/>
    <property type="evidence" value="ECO:0007669"/>
    <property type="project" value="TreeGrafter"/>
</dbReference>
<protein>
    <recommendedName>
        <fullName evidence="13">Dynein light intermediate chain</fullName>
    </recommendedName>
</protein>
<name>R4XAL9_TAPDE</name>
<dbReference type="GO" id="GO:0035974">
    <property type="term" value="C:meiotic spindle pole body"/>
    <property type="evidence" value="ECO:0007669"/>
    <property type="project" value="TreeGrafter"/>
</dbReference>
<keyword evidence="8" id="KW-0505">Motor protein</keyword>
<evidence type="ECO:0000256" key="1">
    <source>
        <dbReference type="ARBA" id="ARBA00004245"/>
    </source>
</evidence>